<dbReference type="InterPro" id="IPR041414">
    <property type="entry name" value="Raco-like_middle"/>
</dbReference>
<evidence type="ECO:0000313" key="5">
    <source>
        <dbReference type="Proteomes" id="UP000886841"/>
    </source>
</evidence>
<dbReference type="Pfam" id="PF17651">
    <property type="entry name" value="Raco_middle"/>
    <property type="match status" value="1"/>
</dbReference>
<organism evidence="4 5">
    <name type="scientific">Candidatus Egerieimonas intestinavium</name>
    <dbReference type="NCBI Taxonomy" id="2840777"/>
    <lineage>
        <taxon>Bacteria</taxon>
        <taxon>Bacillati</taxon>
        <taxon>Bacillota</taxon>
        <taxon>Clostridia</taxon>
        <taxon>Lachnospirales</taxon>
        <taxon>Lachnospiraceae</taxon>
        <taxon>Lachnospiraceae incertae sedis</taxon>
        <taxon>Candidatus Egerieimonas</taxon>
    </lineage>
</organism>
<evidence type="ECO:0000313" key="4">
    <source>
        <dbReference type="EMBL" id="HIR93520.1"/>
    </source>
</evidence>
<feature type="domain" description="RACo C-terminal" evidence="1">
    <location>
        <begin position="248"/>
        <end position="497"/>
    </location>
</feature>
<comment type="caution">
    <text evidence="4">The sequence shown here is derived from an EMBL/GenBank/DDBJ whole genome shotgun (WGS) entry which is preliminary data.</text>
</comment>
<dbReference type="EMBL" id="DVHU01000080">
    <property type="protein sequence ID" value="HIR93520.1"/>
    <property type="molecule type" value="Genomic_DNA"/>
</dbReference>
<reference evidence="4" key="1">
    <citation type="submission" date="2020-10" db="EMBL/GenBank/DDBJ databases">
        <authorList>
            <person name="Gilroy R."/>
        </authorList>
    </citation>
    <scope>NUCLEOTIDE SEQUENCE</scope>
    <source>
        <strain evidence="4">ChiSxjej1B13-7041</strain>
    </source>
</reference>
<gene>
    <name evidence="4" type="ORF">IAB98_08905</name>
</gene>
<dbReference type="Pfam" id="PF17650">
    <property type="entry name" value="RACo_linker"/>
    <property type="match status" value="1"/>
</dbReference>
<name>A0A9D1JG81_9FIRM</name>
<feature type="domain" description="RACo-like middle region" evidence="3">
    <location>
        <begin position="85"/>
        <end position="243"/>
    </location>
</feature>
<dbReference type="AlphaFoldDB" id="A0A9D1JG81"/>
<dbReference type="InterPro" id="IPR052911">
    <property type="entry name" value="Corrinoid_activation_enz"/>
</dbReference>
<dbReference type="InterPro" id="IPR042259">
    <property type="entry name" value="Raco-like_middle_sf"/>
</dbReference>
<dbReference type="Gene3D" id="3.10.20.880">
    <property type="match status" value="1"/>
</dbReference>
<dbReference type="PANTHER" id="PTHR42895:SF2">
    <property type="entry name" value="IRON-SULFUR CLUSTER PROTEIN"/>
    <property type="match status" value="1"/>
</dbReference>
<accession>A0A9D1JG81</accession>
<sequence>MDSWSRKRYLILEPPTEEDNCPDQERLLRSLRPEFHQVILELPVLRKMSALCQEACWQVTASLSWDGYRWHLVELEKGDTTQRHYGLCADLGSTTLALELIHMDTGEVLYQTSGLNRQTAYGEDILTRIFYCKDHPERLEELRRETLESFQALFDRAEEETGISISRDCLNLVVSGNTTMTHFLYGLDPFPVFAAPYAVRTLAPQVYRGEELGFPLKGHVYSYPSKANYLGGDILSGMIATGIPFGEELCVFLDIGTNGELVIGNQEFLISGAGAAGPALEGGVVKTGMRAEPGAVDRVELREGQFHLHVLGEQEPRGICGSGIVDLIAQLFLEGWLDMRGKLQEGSTPLICPREEQELAVEYGPGLFFYQSDIDEFLKTKAAANTMVEYLLRQLGLQLSDIQRFYVAGAFGTHISKEAGVTVGLYPDIPRDQLILPGNTSLDGARQMLLHREYRERVEEILDKMEYVQFGAVEDFLQIMVAATAIPHTEYQRYPSVMEQLAKRGRPLE</sequence>
<dbReference type="InterPro" id="IPR027980">
    <property type="entry name" value="RACo_C"/>
</dbReference>
<dbReference type="Gene3D" id="3.30.420.480">
    <property type="entry name" value="Domain of unknown function (DUF4445)"/>
    <property type="match status" value="1"/>
</dbReference>
<dbReference type="Proteomes" id="UP000886841">
    <property type="component" value="Unassembled WGS sequence"/>
</dbReference>
<evidence type="ECO:0000259" key="3">
    <source>
        <dbReference type="Pfam" id="PF17651"/>
    </source>
</evidence>
<feature type="domain" description="RACo linker region" evidence="2">
    <location>
        <begin position="1"/>
        <end position="82"/>
    </location>
</feature>
<proteinExistence type="predicted"/>
<evidence type="ECO:0000259" key="1">
    <source>
        <dbReference type="Pfam" id="PF14574"/>
    </source>
</evidence>
<dbReference type="PANTHER" id="PTHR42895">
    <property type="entry name" value="IRON-SULFUR CLUSTER-BINDING PROTEIN-RELATED"/>
    <property type="match status" value="1"/>
</dbReference>
<protein>
    <submittedName>
        <fullName evidence="4">DUF4445 domain-containing protein</fullName>
    </submittedName>
</protein>
<evidence type="ECO:0000259" key="2">
    <source>
        <dbReference type="Pfam" id="PF17650"/>
    </source>
</evidence>
<reference evidence="4" key="2">
    <citation type="journal article" date="2021" name="PeerJ">
        <title>Extensive microbial diversity within the chicken gut microbiome revealed by metagenomics and culture.</title>
        <authorList>
            <person name="Gilroy R."/>
            <person name="Ravi A."/>
            <person name="Getino M."/>
            <person name="Pursley I."/>
            <person name="Horton D.L."/>
            <person name="Alikhan N.F."/>
            <person name="Baker D."/>
            <person name="Gharbi K."/>
            <person name="Hall N."/>
            <person name="Watson M."/>
            <person name="Adriaenssens E.M."/>
            <person name="Foster-Nyarko E."/>
            <person name="Jarju S."/>
            <person name="Secka A."/>
            <person name="Antonio M."/>
            <person name="Oren A."/>
            <person name="Chaudhuri R.R."/>
            <person name="La Ragione R."/>
            <person name="Hildebrand F."/>
            <person name="Pallen M.J."/>
        </authorList>
    </citation>
    <scope>NUCLEOTIDE SEQUENCE</scope>
    <source>
        <strain evidence="4">ChiSxjej1B13-7041</strain>
    </source>
</reference>
<dbReference type="InterPro" id="IPR040506">
    <property type="entry name" value="RACo_linker"/>
</dbReference>
<dbReference type="Pfam" id="PF14574">
    <property type="entry name" value="RACo_C_ter"/>
    <property type="match status" value="1"/>
</dbReference>